<organism evidence="10 11">
    <name type="scientific">Abyssobacteria bacterium (strain SURF_5)</name>
    <dbReference type="NCBI Taxonomy" id="2093360"/>
    <lineage>
        <taxon>Bacteria</taxon>
        <taxon>Pseudomonadati</taxon>
        <taxon>Candidatus Hydrogenedentota</taxon>
        <taxon>Candidatus Abyssobacteria</taxon>
    </lineage>
</organism>
<dbReference type="Pfam" id="PF12838">
    <property type="entry name" value="Fer4_7"/>
    <property type="match status" value="1"/>
</dbReference>
<reference evidence="10 11" key="1">
    <citation type="journal article" date="2017" name="ISME J.">
        <title>Energy and carbon metabolisms in a deep terrestrial subsurface fluid microbial community.</title>
        <authorList>
            <person name="Momper L."/>
            <person name="Jungbluth S.P."/>
            <person name="Lee M.D."/>
            <person name="Amend J.P."/>
        </authorList>
    </citation>
    <scope>NUCLEOTIDE SEQUENCE [LARGE SCALE GENOMIC DNA]</scope>
    <source>
        <strain evidence="10">SURF_5</strain>
    </source>
</reference>
<keyword evidence="6" id="KW-0560">Oxidoreductase</keyword>
<dbReference type="SUPFAM" id="SSF51971">
    <property type="entry name" value="Nucleotide-binding domain"/>
    <property type="match status" value="1"/>
</dbReference>
<dbReference type="Proteomes" id="UP000265882">
    <property type="component" value="Unassembled WGS sequence"/>
</dbReference>
<evidence type="ECO:0000256" key="6">
    <source>
        <dbReference type="ARBA" id="ARBA00023002"/>
    </source>
</evidence>
<keyword evidence="5" id="KW-0274">FAD</keyword>
<evidence type="ECO:0000256" key="7">
    <source>
        <dbReference type="ARBA" id="ARBA00023004"/>
    </source>
</evidence>
<dbReference type="PROSITE" id="PS51379">
    <property type="entry name" value="4FE4S_FER_2"/>
    <property type="match status" value="4"/>
</dbReference>
<proteinExistence type="inferred from homology"/>
<dbReference type="Pfam" id="PF07992">
    <property type="entry name" value="Pyr_redox_2"/>
    <property type="match status" value="2"/>
</dbReference>
<dbReference type="InterPro" id="IPR017896">
    <property type="entry name" value="4Fe4S_Fe-S-bd"/>
</dbReference>
<keyword evidence="8" id="KW-0411">Iron-sulfur</keyword>
<feature type="domain" description="4Fe-4S ferredoxin-type" evidence="9">
    <location>
        <begin position="939"/>
        <end position="969"/>
    </location>
</feature>
<evidence type="ECO:0000259" key="9">
    <source>
        <dbReference type="PROSITE" id="PS51379"/>
    </source>
</evidence>
<dbReference type="GO" id="GO:0051539">
    <property type="term" value="F:4 iron, 4 sulfur cluster binding"/>
    <property type="evidence" value="ECO:0007669"/>
    <property type="project" value="UniProtKB-KW"/>
</dbReference>
<keyword evidence="7" id="KW-0408">Iron</keyword>
<evidence type="ECO:0000313" key="10">
    <source>
        <dbReference type="EMBL" id="RJP21552.1"/>
    </source>
</evidence>
<evidence type="ECO:0000256" key="4">
    <source>
        <dbReference type="ARBA" id="ARBA00022723"/>
    </source>
</evidence>
<dbReference type="GO" id="GO:0046872">
    <property type="term" value="F:metal ion binding"/>
    <property type="evidence" value="ECO:0007669"/>
    <property type="project" value="UniProtKB-KW"/>
</dbReference>
<protein>
    <submittedName>
        <fullName evidence="10">CoB--CoM heterodisulfide reductase iron-sulfur subunit A family protein</fullName>
    </submittedName>
</protein>
<dbReference type="PROSITE" id="PS00198">
    <property type="entry name" value="4FE4S_FER_1"/>
    <property type="match status" value="2"/>
</dbReference>
<evidence type="ECO:0000256" key="3">
    <source>
        <dbReference type="ARBA" id="ARBA00022485"/>
    </source>
</evidence>
<evidence type="ECO:0000256" key="8">
    <source>
        <dbReference type="ARBA" id="ARBA00023014"/>
    </source>
</evidence>
<accession>A0A3A4NR98</accession>
<dbReference type="PRINTS" id="PR00469">
    <property type="entry name" value="PNDRDTASEII"/>
</dbReference>
<evidence type="ECO:0000256" key="2">
    <source>
        <dbReference type="ARBA" id="ARBA00006561"/>
    </source>
</evidence>
<evidence type="ECO:0000256" key="5">
    <source>
        <dbReference type="ARBA" id="ARBA00022827"/>
    </source>
</evidence>
<dbReference type="PANTHER" id="PTHR43498">
    <property type="entry name" value="FERREDOXIN:COB-COM HETERODISULFIDE REDUCTASE SUBUNIT A"/>
    <property type="match status" value="1"/>
</dbReference>
<gene>
    <name evidence="10" type="ORF">C4520_09690</name>
</gene>
<name>A0A3A4NR98_ABYX5</name>
<evidence type="ECO:0000313" key="11">
    <source>
        <dbReference type="Proteomes" id="UP000265882"/>
    </source>
</evidence>
<dbReference type="Gene3D" id="3.40.50.720">
    <property type="entry name" value="NAD(P)-binding Rossmann-like Domain"/>
    <property type="match status" value="1"/>
</dbReference>
<comment type="caution">
    <text evidence="10">The sequence shown here is derived from an EMBL/GenBank/DDBJ whole genome shotgun (WGS) entry which is preliminary data.</text>
</comment>
<feature type="domain" description="4Fe-4S ferredoxin-type" evidence="9">
    <location>
        <begin position="108"/>
        <end position="138"/>
    </location>
</feature>
<dbReference type="AlphaFoldDB" id="A0A3A4NR98"/>
<keyword evidence="3" id="KW-0004">4Fe-4S</keyword>
<comment type="similarity">
    <text evidence="2">Belongs to the HdrA family.</text>
</comment>
<dbReference type="PANTHER" id="PTHR43498:SF1">
    <property type="entry name" value="COB--COM HETERODISULFIDE REDUCTASE IRON-SULFUR SUBUNIT A"/>
    <property type="match status" value="1"/>
</dbReference>
<comment type="cofactor">
    <cofactor evidence="1">
        <name>FAD</name>
        <dbReference type="ChEBI" id="CHEBI:57692"/>
    </cofactor>
</comment>
<keyword evidence="5" id="KW-0285">Flavoprotein</keyword>
<evidence type="ECO:0000256" key="1">
    <source>
        <dbReference type="ARBA" id="ARBA00001974"/>
    </source>
</evidence>
<feature type="domain" description="4Fe-4S ferredoxin-type" evidence="9">
    <location>
        <begin position="971"/>
        <end position="1000"/>
    </location>
</feature>
<dbReference type="Gene3D" id="3.50.50.60">
    <property type="entry name" value="FAD/NAD(P)-binding domain"/>
    <property type="match status" value="2"/>
</dbReference>
<dbReference type="GO" id="GO:0016491">
    <property type="term" value="F:oxidoreductase activity"/>
    <property type="evidence" value="ECO:0007669"/>
    <property type="project" value="UniProtKB-KW"/>
</dbReference>
<keyword evidence="4" id="KW-0479">Metal-binding</keyword>
<dbReference type="Gene3D" id="3.30.70.20">
    <property type="match status" value="3"/>
</dbReference>
<dbReference type="InterPro" id="IPR023753">
    <property type="entry name" value="FAD/NAD-binding_dom"/>
</dbReference>
<dbReference type="SUPFAM" id="SSF51905">
    <property type="entry name" value="FAD/NAD(P)-binding domain"/>
    <property type="match status" value="1"/>
</dbReference>
<dbReference type="EMBL" id="QZKU01000067">
    <property type="protein sequence ID" value="RJP21552.1"/>
    <property type="molecule type" value="Genomic_DNA"/>
</dbReference>
<feature type="domain" description="4Fe-4S ferredoxin-type" evidence="9">
    <location>
        <begin position="155"/>
        <end position="189"/>
    </location>
</feature>
<sequence>MSKPAGNGDGKRSVGAILVVGGGIGGMQASLDLANAGFKVYLVERSPSIGGRMAQLDKTFPTNDCSMCTISPKLIEVAKHLNIDLITYSDVESIEGESGNFTVRVKCRAKSVDYSKCTGCGLCSEKCPTKVDSEFEAGIGKRKAIYVPYPQAVPNKPVIDREHCMKFTKGKCGVCQKKCPTGAIDYEQKDEIRELKVGAVILAPGYDPVDASVRPEYGFGRYKNVITSLQYERLLSASGPTQGHIKRSSDGVAPRRIAWIQCVGSRDKTCGNEYCSSVCCMYATKEAIMTAEHEKEAKCTIFFNDIRAFGKGFERYYIGAEKDNGVSYIRGIVSTVREMQKTKNLLIKYASDDGEVKEEEFDLVVLSVGLKPSADSKRLAEIAGIKLDSHGYALASTFSPNRSSRPGVFVCGAFLAPMDIPETVMTASSAAAASAELVAQERGSLAAYKTYPDERDVAQEEPRVGVFVCRCGTNIARVVDVPKVVEYARTLPYVKFAAESLFSCSTDTQKIITDAIKENNLNRVIVAACTPATHEPLFQDTLKEAGLNKFLFEMANIRNQCSWVHQDPELATEKSKDLVRMAVARALTLESIKQLQSPVTQKALVIGGGLSGMTAALSLARQGFEAYLVEKSDTLGGFLNRLHYTLAGDDAQKQLKQLVNEVNAESRIKVFTNAEVTEFSGHVGSFHATIKTQNKKEKIDIGAVIVATGASEYKPAEYLYGQNPNVLTQLELEHKIATEPDAVRKAQKIVMIQCVGSRDQEHQYCSRVCCGQAVKNALKLKELNPAAKVYVLHRDIRTYAGKELLYRDAREKGVLFLRYDLEHKPEVSEPGGALSVKARDVSIGATLNIRPDLVVLSTGIVPHETNTTLGPLLKVSLDRDGFYLEAHLKLRPLDFASEGMFLCGLAHSPKYIEESIAQARGAASRAAHLLSKDSLTVGGVISVVDGEKCVACLTCVRVCPYGVPAFNQETGVVYIEPASCQGCGICAGACPNKAIEVQHYKDRQVIAKCDVLCEAKN</sequence>
<dbReference type="InterPro" id="IPR039650">
    <property type="entry name" value="HdrA-like"/>
</dbReference>
<dbReference type="SUPFAM" id="SSF54862">
    <property type="entry name" value="4Fe-4S ferredoxins"/>
    <property type="match status" value="1"/>
</dbReference>
<dbReference type="InterPro" id="IPR036188">
    <property type="entry name" value="FAD/NAD-bd_sf"/>
</dbReference>
<dbReference type="InterPro" id="IPR017900">
    <property type="entry name" value="4Fe4S_Fe_S_CS"/>
</dbReference>
<dbReference type="Pfam" id="PF00037">
    <property type="entry name" value="Fer4"/>
    <property type="match status" value="1"/>
</dbReference>